<dbReference type="eggNOG" id="KOG4178">
    <property type="taxonomic scope" value="Eukaryota"/>
</dbReference>
<dbReference type="Pfam" id="PF11951">
    <property type="entry name" value="Fungal_trans_2"/>
    <property type="match status" value="1"/>
</dbReference>
<accession>V5G424</accession>
<sequence length="544" mass="60951">MALGGAGWKCDFVSSSPSEVPQHAITPPIRDLHSPSVKPLLDGEHEHMEYFKVVCAGEFSLFFELPAWKNIILQATFTEPALHHAALAIGALTSSRYHPDIWHTPPAIAFSIRHYSMAIQDLCHRLDGSSQSLELAVLTSVVFSYIEFLLGLDSRTEMHIQAGCAILENLSMRHERTLAVSAQAGSNRQIGSLCTRYNLLASALFQLTAQSTMAYSHSTYTTERALIYSYVHTPPQFPNTQYILFLHGFPSTSYHWRHQISFFAAKGYGILAPDLLGFGETSKPSELEMYKGEDMARDIVEIMAFEGIRMAVGVGHDWGSFLLSRLANYHPERFSAYVFIDHGYSAPGRSLTAAMIQHINSSVQSKLGFSIFGYFLFFNEEDAPKLLNEHSESVESLFFANDTEINKKYKGAPGGLRAWLAEGKIVDLPAYLTSEDHKHYQRTFSSDKGGYGPAINWYRANLRNINEEDEKKISTSAHTLTHPTLLIASTGYIITVTANFPEQMRPLVPDLKVESVNGGHWLQLEKADEVNKILEEFMEENRIV</sequence>
<dbReference type="InterPro" id="IPR000639">
    <property type="entry name" value="Epox_hydrolase-like"/>
</dbReference>
<dbReference type="EMBL" id="BAUL01000173">
    <property type="protein sequence ID" value="GAD96761.1"/>
    <property type="molecule type" value="Genomic_DNA"/>
</dbReference>
<evidence type="ECO:0000256" key="2">
    <source>
        <dbReference type="ARBA" id="ARBA00038334"/>
    </source>
</evidence>
<dbReference type="InParanoid" id="V5G424"/>
<dbReference type="PRINTS" id="PR00412">
    <property type="entry name" value="EPOXHYDRLASE"/>
</dbReference>
<dbReference type="OrthoDB" id="284184at2759"/>
<comment type="caution">
    <text evidence="4">The sequence shown here is derived from an EMBL/GenBank/DDBJ whole genome shotgun (WGS) entry which is preliminary data.</text>
</comment>
<dbReference type="PANTHER" id="PTHR43329">
    <property type="entry name" value="EPOXIDE HYDROLASE"/>
    <property type="match status" value="1"/>
</dbReference>
<reference evidence="5" key="1">
    <citation type="journal article" date="2014" name="Genome Announc.">
        <title>Draft genome sequence of the formaldehyde-resistant fungus Byssochlamys spectabilis No. 5 (anamorph Paecilomyces variotii No. 5) (NBRC109023).</title>
        <authorList>
            <person name="Oka T."/>
            <person name="Ekino K."/>
            <person name="Fukuda K."/>
            <person name="Nomura Y."/>
        </authorList>
    </citation>
    <scope>NUCLEOTIDE SEQUENCE [LARGE SCALE GENOMIC DNA]</scope>
    <source>
        <strain evidence="5">No. 5 / NBRC 109023</strain>
    </source>
</reference>
<comment type="similarity">
    <text evidence="2">Belongs to the AB hydrolase superfamily. Epoxide hydrolase family.</text>
</comment>
<evidence type="ECO:0000313" key="5">
    <source>
        <dbReference type="Proteomes" id="UP000018001"/>
    </source>
</evidence>
<gene>
    <name evidence="4" type="ORF">PVAR5_5426</name>
</gene>
<name>V5G424_BYSSN</name>
<organism evidence="4 5">
    <name type="scientific">Byssochlamys spectabilis (strain No. 5 / NBRC 109023)</name>
    <name type="common">Paecilomyces variotii</name>
    <dbReference type="NCBI Taxonomy" id="1356009"/>
    <lineage>
        <taxon>Eukaryota</taxon>
        <taxon>Fungi</taxon>
        <taxon>Dikarya</taxon>
        <taxon>Ascomycota</taxon>
        <taxon>Pezizomycotina</taxon>
        <taxon>Eurotiomycetes</taxon>
        <taxon>Eurotiomycetidae</taxon>
        <taxon>Eurotiales</taxon>
        <taxon>Thermoascaceae</taxon>
        <taxon>Paecilomyces</taxon>
    </lineage>
</organism>
<dbReference type="AlphaFoldDB" id="V5G424"/>
<protein>
    <recommendedName>
        <fullName evidence="3">AB hydrolase-1 domain-containing protein</fullName>
    </recommendedName>
</protein>
<proteinExistence type="inferred from homology"/>
<dbReference type="InterPro" id="IPR029058">
    <property type="entry name" value="AB_hydrolase_fold"/>
</dbReference>
<dbReference type="Pfam" id="PF00561">
    <property type="entry name" value="Abhydrolase_1"/>
    <property type="match status" value="1"/>
</dbReference>
<dbReference type="HOGENOM" id="CLU_500560_0_0_1"/>
<dbReference type="SUPFAM" id="SSF53474">
    <property type="entry name" value="alpha/beta-Hydrolases"/>
    <property type="match status" value="1"/>
</dbReference>
<keyword evidence="5" id="KW-1185">Reference proteome</keyword>
<feature type="domain" description="AB hydrolase-1" evidence="3">
    <location>
        <begin position="243"/>
        <end position="527"/>
    </location>
</feature>
<evidence type="ECO:0000313" key="4">
    <source>
        <dbReference type="EMBL" id="GAD96761.1"/>
    </source>
</evidence>
<evidence type="ECO:0000256" key="1">
    <source>
        <dbReference type="ARBA" id="ARBA00022801"/>
    </source>
</evidence>
<dbReference type="InterPro" id="IPR000073">
    <property type="entry name" value="AB_hydrolase_1"/>
</dbReference>
<dbReference type="InterPro" id="IPR021858">
    <property type="entry name" value="Fun_TF"/>
</dbReference>
<keyword evidence="1" id="KW-0378">Hydrolase</keyword>
<dbReference type="GO" id="GO:0016787">
    <property type="term" value="F:hydrolase activity"/>
    <property type="evidence" value="ECO:0007669"/>
    <property type="project" value="UniProtKB-KW"/>
</dbReference>
<dbReference type="Proteomes" id="UP000018001">
    <property type="component" value="Unassembled WGS sequence"/>
</dbReference>
<dbReference type="Gene3D" id="3.40.50.1820">
    <property type="entry name" value="alpha/beta hydrolase"/>
    <property type="match status" value="1"/>
</dbReference>
<evidence type="ECO:0000259" key="3">
    <source>
        <dbReference type="Pfam" id="PF00561"/>
    </source>
</evidence>